<dbReference type="Gene3D" id="3.90.70.10">
    <property type="entry name" value="Cysteine proteinases"/>
    <property type="match status" value="1"/>
</dbReference>
<proteinExistence type="inferred from homology"/>
<dbReference type="Proteomes" id="UP000440578">
    <property type="component" value="Unassembled WGS sequence"/>
</dbReference>
<comment type="caution">
    <text evidence="3">The sequence shown here is derived from an EMBL/GenBank/DDBJ whole genome shotgun (WGS) entry which is preliminary data.</text>
</comment>
<gene>
    <name evidence="3" type="primary">CTSC_6</name>
    <name evidence="3" type="ORF">FJT64_021972</name>
</gene>
<dbReference type="InterPro" id="IPR013128">
    <property type="entry name" value="Peptidase_C1A"/>
</dbReference>
<dbReference type="InterPro" id="IPR000668">
    <property type="entry name" value="Peptidase_C1A_C"/>
</dbReference>
<evidence type="ECO:0000313" key="4">
    <source>
        <dbReference type="Proteomes" id="UP000440578"/>
    </source>
</evidence>
<dbReference type="AlphaFoldDB" id="A0A6A4WW10"/>
<comment type="similarity">
    <text evidence="1">Belongs to the peptidase C1 family.</text>
</comment>
<dbReference type="OrthoDB" id="3789175at2759"/>
<keyword evidence="4" id="KW-1185">Reference proteome</keyword>
<dbReference type="Pfam" id="PF00112">
    <property type="entry name" value="Peptidase_C1"/>
    <property type="match status" value="1"/>
</dbReference>
<evidence type="ECO:0000256" key="1">
    <source>
        <dbReference type="ARBA" id="ARBA00008455"/>
    </source>
</evidence>
<dbReference type="GO" id="GO:0008234">
    <property type="term" value="F:cysteine-type peptidase activity"/>
    <property type="evidence" value="ECO:0007669"/>
    <property type="project" value="InterPro"/>
</dbReference>
<sequence length="92" mass="10547">MSEVYDDLRPYQDGVYHHDFTLDHLKSSEFDPFELTNHAVLITGYGVEDGVKYWNVKNSWGNDWGNGGYFKIRRGTDECGIESIAVETKVVL</sequence>
<accession>A0A6A4WW10</accession>
<evidence type="ECO:0000313" key="3">
    <source>
        <dbReference type="EMBL" id="KAF0306548.1"/>
    </source>
</evidence>
<dbReference type="PROSITE" id="PS00639">
    <property type="entry name" value="THIOL_PROTEASE_HIS"/>
    <property type="match status" value="1"/>
</dbReference>
<dbReference type="InterPro" id="IPR038765">
    <property type="entry name" value="Papain-like_cys_pep_sf"/>
</dbReference>
<dbReference type="SUPFAM" id="SSF54001">
    <property type="entry name" value="Cysteine proteinases"/>
    <property type="match status" value="1"/>
</dbReference>
<name>A0A6A4WW10_AMPAM</name>
<dbReference type="EMBL" id="VIIS01000657">
    <property type="protein sequence ID" value="KAF0306548.1"/>
    <property type="molecule type" value="Genomic_DNA"/>
</dbReference>
<dbReference type="GO" id="GO:0006508">
    <property type="term" value="P:proteolysis"/>
    <property type="evidence" value="ECO:0007669"/>
    <property type="project" value="InterPro"/>
</dbReference>
<protein>
    <submittedName>
        <fullName evidence="3">Dipeptidyl peptidase 1</fullName>
    </submittedName>
</protein>
<organism evidence="3 4">
    <name type="scientific">Amphibalanus amphitrite</name>
    <name type="common">Striped barnacle</name>
    <name type="synonym">Balanus amphitrite</name>
    <dbReference type="NCBI Taxonomy" id="1232801"/>
    <lineage>
        <taxon>Eukaryota</taxon>
        <taxon>Metazoa</taxon>
        <taxon>Ecdysozoa</taxon>
        <taxon>Arthropoda</taxon>
        <taxon>Crustacea</taxon>
        <taxon>Multicrustacea</taxon>
        <taxon>Cirripedia</taxon>
        <taxon>Thoracica</taxon>
        <taxon>Thoracicalcarea</taxon>
        <taxon>Balanomorpha</taxon>
        <taxon>Balanoidea</taxon>
        <taxon>Balanidae</taxon>
        <taxon>Amphibalaninae</taxon>
        <taxon>Amphibalanus</taxon>
    </lineage>
</organism>
<feature type="domain" description="Peptidase C1A papain C-terminal" evidence="2">
    <location>
        <begin position="3"/>
        <end position="86"/>
    </location>
</feature>
<evidence type="ECO:0000259" key="2">
    <source>
        <dbReference type="Pfam" id="PF00112"/>
    </source>
</evidence>
<dbReference type="InterPro" id="IPR025660">
    <property type="entry name" value="Pept_his_AS"/>
</dbReference>
<dbReference type="PANTHER" id="PTHR12411">
    <property type="entry name" value="CYSTEINE PROTEASE FAMILY C1-RELATED"/>
    <property type="match status" value="1"/>
</dbReference>
<reference evidence="3 4" key="1">
    <citation type="submission" date="2019-07" db="EMBL/GenBank/DDBJ databases">
        <title>Draft genome assembly of a fouling barnacle, Amphibalanus amphitrite (Darwin, 1854): The first reference genome for Thecostraca.</title>
        <authorList>
            <person name="Kim W."/>
        </authorList>
    </citation>
    <scope>NUCLEOTIDE SEQUENCE [LARGE SCALE GENOMIC DNA]</scope>
    <source>
        <strain evidence="3">SNU_AA5</strain>
        <tissue evidence="3">Soma without cirri and trophi</tissue>
    </source>
</reference>